<sequence length="658" mass="69415">MSGQRSTAERRSSLRTYGRDPSLLDPIAPDWVVRILAPKKAPVPWVDMVRCMLTVPPLLGAGLLLGQPGLAVFAGMGGMVGAFGDNGGTFRARFRRVLLGGVGGLVGLLAGRYIEQGLAAVLAFAVLGVVSALLSSLSSNLSFAGLQLLVYAAVAAALPSGVGAHVVAGAYLAGLAWSVALSFVQTRLDPEQNEPRAVEISVLTQLAGELRRPPEAPDAVAVHDRRAALTRELSKAVDQIVTARSTSAGRRDDLRRLSSALTATFSLVTAVFDLQLRAPAARPGLADLVDRLAALVGQRRDRAVRGELDTLEDDVDRAAAEDVVAQPVLTALTQVVRTVEGRAASPSGSDRPSWASYVPARKAWTFAARLAVTMAVAETVRLLVPLEKPYWIVLTAALVLKPDFGSIFARGVQRTLGTMVGVVLGVAVVAAVPHGAWLLLPMAVLAFAFPYGRSLNYGLLSTFLTPLVLLLIDFGTRVDGRVALDRLLDTAIGAGVVLVVGYLCWPGTWHPRLGEHIAAGVEALAGYARVAFGSDRSLVGPARRRAYAAMSDIRSELQSTLAEPPPVSRQAAAWWPMIAQLEKTTDDLSEAAARARHPAARPPADDAAQLVAGFDELAGALREHRAPRELRPPGSALLDDLAGDLRGLQGIARGPIGV</sequence>
<keyword evidence="3 7" id="KW-0812">Transmembrane</keyword>
<comment type="caution">
    <text evidence="9">The sequence shown here is derived from an EMBL/GenBank/DDBJ whole genome shotgun (WGS) entry which is preliminary data.</text>
</comment>
<feature type="transmembrane region" description="Helical" evidence="7">
    <location>
        <begin position="487"/>
        <end position="509"/>
    </location>
</feature>
<feature type="transmembrane region" description="Helical" evidence="7">
    <location>
        <begin position="117"/>
        <end position="134"/>
    </location>
</feature>
<evidence type="ECO:0000256" key="4">
    <source>
        <dbReference type="ARBA" id="ARBA00022989"/>
    </source>
</evidence>
<dbReference type="Pfam" id="PF13515">
    <property type="entry name" value="FUSC_2"/>
    <property type="match status" value="1"/>
</dbReference>
<evidence type="ECO:0000259" key="8">
    <source>
        <dbReference type="Pfam" id="PF13515"/>
    </source>
</evidence>
<keyword evidence="4 7" id="KW-1133">Transmembrane helix</keyword>
<dbReference type="EMBL" id="BAAAYR010000004">
    <property type="protein sequence ID" value="GAA3568839.1"/>
    <property type="molecule type" value="Genomic_DNA"/>
</dbReference>
<name>A0ABP6XKN7_9ACTN</name>
<keyword evidence="2" id="KW-1003">Cell membrane</keyword>
<dbReference type="RefSeq" id="WP_344742436.1">
    <property type="nucleotide sequence ID" value="NZ_BAAAYR010000004.1"/>
</dbReference>
<evidence type="ECO:0000256" key="5">
    <source>
        <dbReference type="ARBA" id="ARBA00023136"/>
    </source>
</evidence>
<comment type="similarity">
    <text evidence="6">Belongs to the YccS/YhfK family.</text>
</comment>
<dbReference type="Proteomes" id="UP001500767">
    <property type="component" value="Unassembled WGS sequence"/>
</dbReference>
<feature type="domain" description="Integral membrane bound transporter" evidence="8">
    <location>
        <begin position="382"/>
        <end position="500"/>
    </location>
</feature>
<dbReference type="PANTHER" id="PTHR30509:SF9">
    <property type="entry name" value="MULTIDRUG RESISTANCE PROTEIN MDTO"/>
    <property type="match status" value="1"/>
</dbReference>
<evidence type="ECO:0000313" key="9">
    <source>
        <dbReference type="EMBL" id="GAA3568839.1"/>
    </source>
</evidence>
<gene>
    <name evidence="9" type="ORF">GCM10022197_26360</name>
</gene>
<feature type="transmembrane region" description="Helical" evidence="7">
    <location>
        <begin position="421"/>
        <end position="449"/>
    </location>
</feature>
<evidence type="ECO:0000256" key="1">
    <source>
        <dbReference type="ARBA" id="ARBA00004651"/>
    </source>
</evidence>
<dbReference type="InterPro" id="IPR049453">
    <property type="entry name" value="Memb_transporter_dom"/>
</dbReference>
<feature type="transmembrane region" description="Helical" evidence="7">
    <location>
        <begin position="94"/>
        <end position="111"/>
    </location>
</feature>
<feature type="transmembrane region" description="Helical" evidence="7">
    <location>
        <begin position="58"/>
        <end position="82"/>
    </location>
</feature>
<evidence type="ECO:0000256" key="7">
    <source>
        <dbReference type="SAM" id="Phobius"/>
    </source>
</evidence>
<accession>A0ABP6XKN7</accession>
<evidence type="ECO:0000256" key="3">
    <source>
        <dbReference type="ARBA" id="ARBA00022692"/>
    </source>
</evidence>
<feature type="transmembrane region" description="Helical" evidence="7">
    <location>
        <begin position="164"/>
        <end position="184"/>
    </location>
</feature>
<dbReference type="PANTHER" id="PTHR30509">
    <property type="entry name" value="P-HYDROXYBENZOIC ACID EFFLUX PUMP SUBUNIT-RELATED"/>
    <property type="match status" value="1"/>
</dbReference>
<feature type="transmembrane region" description="Helical" evidence="7">
    <location>
        <begin position="455"/>
        <end position="475"/>
    </location>
</feature>
<evidence type="ECO:0000256" key="2">
    <source>
        <dbReference type="ARBA" id="ARBA00022475"/>
    </source>
</evidence>
<proteinExistence type="inferred from homology"/>
<keyword evidence="5 7" id="KW-0472">Membrane</keyword>
<keyword evidence="10" id="KW-1185">Reference proteome</keyword>
<reference evidence="10" key="1">
    <citation type="journal article" date="2019" name="Int. J. Syst. Evol. Microbiol.">
        <title>The Global Catalogue of Microorganisms (GCM) 10K type strain sequencing project: providing services to taxonomists for standard genome sequencing and annotation.</title>
        <authorList>
            <consortium name="The Broad Institute Genomics Platform"/>
            <consortium name="The Broad Institute Genome Sequencing Center for Infectious Disease"/>
            <person name="Wu L."/>
            <person name="Ma J."/>
        </authorList>
    </citation>
    <scope>NUCLEOTIDE SEQUENCE [LARGE SCALE GENOMIC DNA]</scope>
    <source>
        <strain evidence="10">JCM 16540</strain>
    </source>
</reference>
<comment type="subcellular location">
    <subcellularLocation>
        <location evidence="1">Cell membrane</location>
        <topology evidence="1">Multi-pass membrane protein</topology>
    </subcellularLocation>
</comment>
<evidence type="ECO:0000313" key="10">
    <source>
        <dbReference type="Proteomes" id="UP001500767"/>
    </source>
</evidence>
<evidence type="ECO:0000256" key="6">
    <source>
        <dbReference type="ARBA" id="ARBA00043993"/>
    </source>
</evidence>
<organism evidence="9 10">
    <name type="scientific">Microlunatus spumicola</name>
    <dbReference type="NCBI Taxonomy" id="81499"/>
    <lineage>
        <taxon>Bacteria</taxon>
        <taxon>Bacillati</taxon>
        <taxon>Actinomycetota</taxon>
        <taxon>Actinomycetes</taxon>
        <taxon>Propionibacteriales</taxon>
        <taxon>Propionibacteriaceae</taxon>
        <taxon>Microlunatus</taxon>
    </lineage>
</organism>
<protein>
    <submittedName>
        <fullName evidence="9">FUSC family protein</fullName>
    </submittedName>
</protein>